<dbReference type="VEuPathDB" id="FungiDB:PYU1_G002227"/>
<dbReference type="Proteomes" id="UP000019132">
    <property type="component" value="Unassembled WGS sequence"/>
</dbReference>
<evidence type="ECO:0000256" key="1">
    <source>
        <dbReference type="SAM" id="MobiDB-lite"/>
    </source>
</evidence>
<dbReference type="EnsemblProtists" id="PYU1_T002230">
    <property type="protein sequence ID" value="PYU1_T002230"/>
    <property type="gene ID" value="PYU1_G002227"/>
</dbReference>
<keyword evidence="2" id="KW-1133">Transmembrane helix</keyword>
<feature type="region of interest" description="Disordered" evidence="1">
    <location>
        <begin position="1705"/>
        <end position="1730"/>
    </location>
</feature>
<reference evidence="4" key="1">
    <citation type="journal article" date="2010" name="Genome Biol.">
        <title>Genome sequence of the necrotrophic plant pathogen Pythium ultimum reveals original pathogenicity mechanisms and effector repertoire.</title>
        <authorList>
            <person name="Levesque C.A."/>
            <person name="Brouwer H."/>
            <person name="Cano L."/>
            <person name="Hamilton J.P."/>
            <person name="Holt C."/>
            <person name="Huitema E."/>
            <person name="Raffaele S."/>
            <person name="Robideau G.P."/>
            <person name="Thines M."/>
            <person name="Win J."/>
            <person name="Zerillo M.M."/>
            <person name="Beakes G.W."/>
            <person name="Boore J.L."/>
            <person name="Busam D."/>
            <person name="Dumas B."/>
            <person name="Ferriera S."/>
            <person name="Fuerstenberg S.I."/>
            <person name="Gachon C.M."/>
            <person name="Gaulin E."/>
            <person name="Govers F."/>
            <person name="Grenville-Briggs L."/>
            <person name="Horner N."/>
            <person name="Hostetler J."/>
            <person name="Jiang R.H."/>
            <person name="Johnson J."/>
            <person name="Krajaejun T."/>
            <person name="Lin H."/>
            <person name="Meijer H.J."/>
            <person name="Moore B."/>
            <person name="Morris P."/>
            <person name="Phuntmart V."/>
            <person name="Puiu D."/>
            <person name="Shetty J."/>
            <person name="Stajich J.E."/>
            <person name="Tripathy S."/>
            <person name="Wawra S."/>
            <person name="van West P."/>
            <person name="Whitty B.R."/>
            <person name="Coutinho P.M."/>
            <person name="Henrissat B."/>
            <person name="Martin F."/>
            <person name="Thomas P.D."/>
            <person name="Tyler B.M."/>
            <person name="De Vries R.P."/>
            <person name="Kamoun S."/>
            <person name="Yandell M."/>
            <person name="Tisserat N."/>
            <person name="Buell C.R."/>
        </authorList>
    </citation>
    <scope>NUCLEOTIDE SEQUENCE</scope>
    <source>
        <strain evidence="4">DAOM:BR144</strain>
    </source>
</reference>
<feature type="region of interest" description="Disordered" evidence="1">
    <location>
        <begin position="630"/>
        <end position="649"/>
    </location>
</feature>
<feature type="region of interest" description="Disordered" evidence="1">
    <location>
        <begin position="1"/>
        <end position="34"/>
    </location>
</feature>
<reference evidence="3" key="3">
    <citation type="submission" date="2014-11" db="UniProtKB">
        <authorList>
            <consortium name="EnsemblProtists"/>
        </authorList>
    </citation>
    <scope>IDENTIFICATION</scope>
    <source>
        <strain evidence="3">DAOM BR144</strain>
    </source>
</reference>
<feature type="region of interest" description="Disordered" evidence="1">
    <location>
        <begin position="1813"/>
        <end position="1839"/>
    </location>
</feature>
<organism evidence="3 4">
    <name type="scientific">Globisporangium ultimum (strain ATCC 200006 / CBS 805.95 / DAOM BR144)</name>
    <name type="common">Pythium ultimum</name>
    <dbReference type="NCBI Taxonomy" id="431595"/>
    <lineage>
        <taxon>Eukaryota</taxon>
        <taxon>Sar</taxon>
        <taxon>Stramenopiles</taxon>
        <taxon>Oomycota</taxon>
        <taxon>Peronosporomycetes</taxon>
        <taxon>Pythiales</taxon>
        <taxon>Pythiaceae</taxon>
        <taxon>Globisporangium</taxon>
    </lineage>
</organism>
<accession>K3WB89</accession>
<feature type="region of interest" description="Disordered" evidence="1">
    <location>
        <begin position="1593"/>
        <end position="1613"/>
    </location>
</feature>
<name>K3WB89_GLOUD</name>
<dbReference type="InParanoid" id="K3WB89"/>
<feature type="transmembrane region" description="Helical" evidence="2">
    <location>
        <begin position="38"/>
        <end position="61"/>
    </location>
</feature>
<feature type="compositionally biased region" description="Polar residues" evidence="1">
    <location>
        <begin position="1593"/>
        <end position="1608"/>
    </location>
</feature>
<feature type="region of interest" description="Disordered" evidence="1">
    <location>
        <begin position="85"/>
        <end position="104"/>
    </location>
</feature>
<evidence type="ECO:0000256" key="2">
    <source>
        <dbReference type="SAM" id="Phobius"/>
    </source>
</evidence>
<sequence length="1938" mass="210517">MRDSLRDSLLSQTRPQRRALTASSNENDSRQQPPQRGVLRSFFAFVVFVWSVVVVAVTNAARTVTTRRPKSMRVSVKNEDVADLESGSAVVTATTEPSSDRQSKDSRLMSLDFFCESGSFRAPSSMSARCGDKESEVEVKGKCNPVRASKSLPVAAKVKAAADTDAREERHLTTTEMMDNLQDEIELLAIISKYTTTASEPDTPMLSDKGETPILGDMEEVEIRLSPSFVGHHGGLEQQRISVPMRKSSGLPKQHRTSAMVGRYDIDAASAILILGGAEGSTIRSSFVDNHGEVKQQPADIPMYRGDMQQKIVTSTQDASIVSRSEDVEAVSAFPLLGGGAEKSDIRANLSFADKHDDVVPEPADVTMQHEQQKMIASKQELPFVSCGEKIDASLAFPTFSIGKEEAQIRSSASSFVRESESVLTLEPSKASMQREQRQPKVVVAKQVVPFPVQGEDFDPSSPNPIFDGAEKAQIRSNASLAGRHGGIVRELANFLMQRQQKKKQDFLTKKEAEFATRSKDLDEASTISMLGGGAEEAKIQSTPSFAGRCGDMEPTSIPMLEPISASMRHEQQQPMAVKKQGFPFAVQGNNLDAASTIPILGDGEKTQVRSFAGRFGGVVRELAGAVMQRQQSKRQDMSTKQEAPSVAHGSASMFPILGDVNEVDVRSDPLLVGKRSDAEQEIANAQMEREQLKQETPFVSRGEEVDTASTLSTFSGDVEEKQIRLRPSFAGHRGGDALVLISNPMLKPTGVPIQREELPKIVKRQEVPFVARGEDEDEVSTFPKEVMARSSPSFVSHNDSTIRELASVLMQREQKQQKTLVMKQGSSFVVRDGVDTVLTIPMLDVSMEEKEIRCSGSIQRQQKQHEKTAVNELKHSFNIRGEDEDEMSTFPILEGAHIQSSQSSFGRGGIAAHEPASVPVLELVSAPMRREQQQQEEEITVSELGNSFPMRGEDVDVKSKIPILGGEEKAQTGSTAPFTGGRGGFVRKLANALMQREQMKQNTSATTQRALFMAEGENVDAAPAFPIPGRVEEVTIRPSLSFVEKRDTFVQEPTSASMQREELQPKAVLTKQQSPFGIQGEDVNVASTIPIVGGVAEAAIRPSPPFVVYRGGIVRELATVFLQREQKQQQNNVVKKQEAPLLITQEASALPILYGVEELTVRSSPPSMNHRGNVVQDTATVPMLESAGAQMQQEQQKPKAVVKKQTASPFMPGGEDVDAASTFPILGDVEKVEIRPSPSLVGSCGSVVNEPTSAPVLGPDVVSVQRGKQPKALKKEDTLSLTRCEDSDTAMALPFLGGAEEVDIQSSTVASHHGDVAREPIDAPMQREKQQTMTVTTQDIQLAVGDEDANVVTTSPILGDGERSQIRLSALLTGRGGVVRELANALMQRQQQTVVRKCETSLVSRGEDVGTASEISILGGSAEEAKVRMSSSFVHKLRDVAQEPVSVPIMKPRGVPAQREQEQEFSFVGSGEDIGVAVTFPVLNGAVNEMEIQSPFVGKLDGIVQKPASVPMLELVSASTRREEQQPKAAVTKRKDSIVARCEYVEEVLSFSILGDAGEVKVTSRSSSAGRIVQEPASVPILESSGVLTQLEQKQQQKSAETRQQPSFVARGDSANEASAFPILDDAADEIVILSIPFVGSGRDAVLESLSAPILESHALSMQREKQPNMLEKQGIPFVARGKKRDKEPAFPFVSAEVDTLESQSKPSFAGRRANSVHEQANSPMQDDEQKAVKKQEAPFVARGKDADAASMHSTIGGVLPSSAPMLEPADVAVQREQQKKAMRQEAAFVTEGDDEDNSLVAFDNIQVVDTSNKIEDDGDEEMKPLSPMQNGEAEGRVSAELQNHELAETRGTLQSSSDEEMKPAAPMQTAEGNDGGEEMKLAASMQNVEVKPRKFTIEDRAKIKEALDLFEMKQMQEAAEAKAEAEMDVAVCCPVQ</sequence>
<protein>
    <recommendedName>
        <fullName evidence="5">Transmembrane protein</fullName>
    </recommendedName>
</protein>
<evidence type="ECO:0008006" key="5">
    <source>
        <dbReference type="Google" id="ProtNLM"/>
    </source>
</evidence>
<reference evidence="4" key="2">
    <citation type="submission" date="2010-04" db="EMBL/GenBank/DDBJ databases">
        <authorList>
            <person name="Buell R."/>
            <person name="Hamilton J."/>
            <person name="Hostetler J."/>
        </authorList>
    </citation>
    <scope>NUCLEOTIDE SEQUENCE [LARGE SCALE GENOMIC DNA]</scope>
    <source>
        <strain evidence="4">DAOM:BR144</strain>
    </source>
</reference>
<keyword evidence="4" id="KW-1185">Reference proteome</keyword>
<feature type="region of interest" description="Disordered" evidence="1">
    <location>
        <begin position="1851"/>
        <end position="1877"/>
    </location>
</feature>
<keyword evidence="2" id="KW-0812">Transmembrane</keyword>
<dbReference type="HOGENOM" id="CLU_235059_0_0_1"/>
<evidence type="ECO:0000313" key="3">
    <source>
        <dbReference type="EnsemblProtists" id="PYU1_T002230"/>
    </source>
</evidence>
<keyword evidence="2" id="KW-0472">Membrane</keyword>
<evidence type="ECO:0000313" key="4">
    <source>
        <dbReference type="Proteomes" id="UP000019132"/>
    </source>
</evidence>
<feature type="compositionally biased region" description="Polar residues" evidence="1">
    <location>
        <begin position="21"/>
        <end position="34"/>
    </location>
</feature>
<proteinExistence type="predicted"/>